<feature type="transmembrane region" description="Helical" evidence="7">
    <location>
        <begin position="87"/>
        <end position="109"/>
    </location>
</feature>
<protein>
    <submittedName>
        <fullName evidence="9">Exopolysaccharide biosynthesis polyprenyl glycosylphosphotransferase</fullName>
    </submittedName>
</protein>
<evidence type="ECO:0000313" key="10">
    <source>
        <dbReference type="Proteomes" id="UP000541352"/>
    </source>
</evidence>
<dbReference type="EMBL" id="JACIBY010000007">
    <property type="protein sequence ID" value="MBB3839620.1"/>
    <property type="molecule type" value="Genomic_DNA"/>
</dbReference>
<name>A0A7W5ZMV7_9BACT</name>
<sequence length="278" mass="32028">MNFLKNTPINEVDELVIAIQKFSETYVAGLIEWADKQGVPVKFTPGFFQLNASRYSFELFGQYPLVTVRSTLLDLNYWQGVKRAFDAVFSICFLLLIASWLFPILALAIKINSKGPVFFIQGRWGQKGKIIKVWKFRTMYHGASTVKKEGGFSQTTSNDPRVTRVGQFLRKTNLDELPQFINVFLGSMSVVGPRPHATKHSEETLPLIDNYMIRHRVKPGITGWAQVNGYRGETHEIGLMRKRVEYDIWYIENWSLLLDIQVIFKTVYNMMKGEPQAY</sequence>
<reference evidence="9 10" key="1">
    <citation type="submission" date="2020-08" db="EMBL/GenBank/DDBJ databases">
        <title>Genomic Encyclopedia of Type Strains, Phase IV (KMG-IV): sequencing the most valuable type-strain genomes for metagenomic binning, comparative biology and taxonomic classification.</title>
        <authorList>
            <person name="Goeker M."/>
        </authorList>
    </citation>
    <scope>NUCLEOTIDE SEQUENCE [LARGE SCALE GENOMIC DNA]</scope>
    <source>
        <strain evidence="9 10">DSM 17976</strain>
    </source>
</reference>
<evidence type="ECO:0000256" key="7">
    <source>
        <dbReference type="SAM" id="Phobius"/>
    </source>
</evidence>
<feature type="domain" description="Bacterial sugar transferase" evidence="8">
    <location>
        <begin position="82"/>
        <end position="271"/>
    </location>
</feature>
<comment type="similarity">
    <text evidence="2">Belongs to the bacterial sugar transferase family.</text>
</comment>
<evidence type="ECO:0000256" key="3">
    <source>
        <dbReference type="ARBA" id="ARBA00022679"/>
    </source>
</evidence>
<evidence type="ECO:0000256" key="2">
    <source>
        <dbReference type="ARBA" id="ARBA00006464"/>
    </source>
</evidence>
<proteinExistence type="inferred from homology"/>
<gene>
    <name evidence="9" type="ORF">FHS57_003629</name>
</gene>
<keyword evidence="4 7" id="KW-0812">Transmembrane</keyword>
<evidence type="ECO:0000256" key="6">
    <source>
        <dbReference type="ARBA" id="ARBA00023136"/>
    </source>
</evidence>
<evidence type="ECO:0000259" key="8">
    <source>
        <dbReference type="Pfam" id="PF02397"/>
    </source>
</evidence>
<dbReference type="InterPro" id="IPR017475">
    <property type="entry name" value="EPS_sugar_tfrase"/>
</dbReference>
<dbReference type="PANTHER" id="PTHR30576">
    <property type="entry name" value="COLANIC BIOSYNTHESIS UDP-GLUCOSE LIPID CARRIER TRANSFERASE"/>
    <property type="match status" value="1"/>
</dbReference>
<keyword evidence="5 7" id="KW-1133">Transmembrane helix</keyword>
<keyword evidence="10" id="KW-1185">Reference proteome</keyword>
<organism evidence="9 10">
    <name type="scientific">Runella defluvii</name>
    <dbReference type="NCBI Taxonomy" id="370973"/>
    <lineage>
        <taxon>Bacteria</taxon>
        <taxon>Pseudomonadati</taxon>
        <taxon>Bacteroidota</taxon>
        <taxon>Cytophagia</taxon>
        <taxon>Cytophagales</taxon>
        <taxon>Spirosomataceae</taxon>
        <taxon>Runella</taxon>
    </lineage>
</organism>
<keyword evidence="3 9" id="KW-0808">Transferase</keyword>
<dbReference type="Pfam" id="PF02397">
    <property type="entry name" value="Bac_transf"/>
    <property type="match status" value="1"/>
</dbReference>
<accession>A0A7W5ZMV7</accession>
<dbReference type="Proteomes" id="UP000541352">
    <property type="component" value="Unassembled WGS sequence"/>
</dbReference>
<comment type="caution">
    <text evidence="9">The sequence shown here is derived from an EMBL/GenBank/DDBJ whole genome shotgun (WGS) entry which is preliminary data.</text>
</comment>
<evidence type="ECO:0000313" key="9">
    <source>
        <dbReference type="EMBL" id="MBB3839620.1"/>
    </source>
</evidence>
<dbReference type="InterPro" id="IPR003362">
    <property type="entry name" value="Bact_transf"/>
</dbReference>
<evidence type="ECO:0000256" key="5">
    <source>
        <dbReference type="ARBA" id="ARBA00022989"/>
    </source>
</evidence>
<dbReference type="AlphaFoldDB" id="A0A7W5ZMV7"/>
<dbReference type="GO" id="GO:0016780">
    <property type="term" value="F:phosphotransferase activity, for other substituted phosphate groups"/>
    <property type="evidence" value="ECO:0007669"/>
    <property type="project" value="TreeGrafter"/>
</dbReference>
<evidence type="ECO:0000256" key="1">
    <source>
        <dbReference type="ARBA" id="ARBA00004141"/>
    </source>
</evidence>
<dbReference type="NCBIfam" id="TIGR03025">
    <property type="entry name" value="EPS_sugtrans"/>
    <property type="match status" value="1"/>
</dbReference>
<dbReference type="GO" id="GO:0016020">
    <property type="term" value="C:membrane"/>
    <property type="evidence" value="ECO:0007669"/>
    <property type="project" value="UniProtKB-SubCell"/>
</dbReference>
<dbReference type="PANTHER" id="PTHR30576:SF0">
    <property type="entry name" value="UNDECAPRENYL-PHOSPHATE N-ACETYLGALACTOSAMINYL 1-PHOSPHATE TRANSFERASE-RELATED"/>
    <property type="match status" value="1"/>
</dbReference>
<keyword evidence="6 7" id="KW-0472">Membrane</keyword>
<evidence type="ECO:0000256" key="4">
    <source>
        <dbReference type="ARBA" id="ARBA00022692"/>
    </source>
</evidence>
<comment type="subcellular location">
    <subcellularLocation>
        <location evidence="1">Membrane</location>
        <topology evidence="1">Multi-pass membrane protein</topology>
    </subcellularLocation>
</comment>